<dbReference type="KEGG" id="csty:KN1_02030"/>
<dbReference type="PANTHER" id="PTHR43540">
    <property type="entry name" value="PEROXYUREIDOACRYLATE/UREIDOACRYLATE AMIDOHYDROLASE-RELATED"/>
    <property type="match status" value="1"/>
</dbReference>
<evidence type="ECO:0000313" key="4">
    <source>
        <dbReference type="Proteomes" id="UP000825123"/>
    </source>
</evidence>
<evidence type="ECO:0000259" key="2">
    <source>
        <dbReference type="Pfam" id="PF00857"/>
    </source>
</evidence>
<dbReference type="RefSeq" id="WP_221288872.1">
    <property type="nucleotide sequence ID" value="NZ_AP024597.1"/>
</dbReference>
<dbReference type="GeneID" id="66161956"/>
<dbReference type="AlphaFoldDB" id="A0A8D5U3W7"/>
<name>A0A8D5U3W7_9CREN</name>
<dbReference type="GO" id="GO:0016787">
    <property type="term" value="F:hydrolase activity"/>
    <property type="evidence" value="ECO:0007669"/>
    <property type="project" value="UniProtKB-KW"/>
</dbReference>
<dbReference type="Proteomes" id="UP000825123">
    <property type="component" value="Chromosome"/>
</dbReference>
<dbReference type="InterPro" id="IPR050272">
    <property type="entry name" value="Isochorismatase-like_hydrls"/>
</dbReference>
<dbReference type="InterPro" id="IPR036380">
    <property type="entry name" value="Isochorismatase-like_sf"/>
</dbReference>
<dbReference type="Pfam" id="PF00857">
    <property type="entry name" value="Isochorismatase"/>
    <property type="match status" value="1"/>
</dbReference>
<protein>
    <submittedName>
        <fullName evidence="3">Isochorismatase</fullName>
    </submittedName>
</protein>
<gene>
    <name evidence="3" type="ORF">KN1_02030</name>
</gene>
<dbReference type="Gene3D" id="3.40.50.850">
    <property type="entry name" value="Isochorismatase-like"/>
    <property type="match status" value="1"/>
</dbReference>
<keyword evidence="1" id="KW-0378">Hydrolase</keyword>
<evidence type="ECO:0000313" key="3">
    <source>
        <dbReference type="EMBL" id="BCU68906.1"/>
    </source>
</evidence>
<dbReference type="InterPro" id="IPR000868">
    <property type="entry name" value="Isochorismatase-like_dom"/>
</dbReference>
<keyword evidence="4" id="KW-1185">Reference proteome</keyword>
<feature type="domain" description="Isochorismatase-like" evidence="2">
    <location>
        <begin position="18"/>
        <end position="172"/>
    </location>
</feature>
<dbReference type="SUPFAM" id="SSF52499">
    <property type="entry name" value="Isochorismatase-like hydrolases"/>
    <property type="match status" value="1"/>
</dbReference>
<evidence type="ECO:0000256" key="1">
    <source>
        <dbReference type="ARBA" id="ARBA00022801"/>
    </source>
</evidence>
<sequence>MAWFNKDELKKFITKKNSVLVVWDVQEALVNSIFNKDTFLAKLKELISSARQNDVPIVYTKITPLPERFQPAYMRRNFNPGDIVKDVYPQGGDVVLNKNTASIFVGTNFELMLRNAGIQTIVFTGIATDIGVETSARHAQTLGFLPVIAKEAVSSADKEAHERSLANMSRLMLVLDNKEIIERWSSSPQ</sequence>
<reference evidence="3 4" key="1">
    <citation type="submission" date="2021-04" db="EMBL/GenBank/DDBJ databases">
        <title>Complete genome sequence of Stygiolobus sp. KN-1.</title>
        <authorList>
            <person name="Nakamura K."/>
            <person name="Sakai H."/>
            <person name="Kurosawa N."/>
        </authorList>
    </citation>
    <scope>NUCLEOTIDE SEQUENCE [LARGE SCALE GENOMIC DNA]</scope>
    <source>
        <strain evidence="3 4">KN-1</strain>
    </source>
</reference>
<organism evidence="3 4">
    <name type="scientific">Stygiolobus caldivivus</name>
    <dbReference type="NCBI Taxonomy" id="2824673"/>
    <lineage>
        <taxon>Archaea</taxon>
        <taxon>Thermoproteota</taxon>
        <taxon>Thermoprotei</taxon>
        <taxon>Sulfolobales</taxon>
        <taxon>Sulfolobaceae</taxon>
        <taxon>Stygiolobus</taxon>
    </lineage>
</organism>
<accession>A0A8D5U3W7</accession>
<dbReference type="PANTHER" id="PTHR43540:SF6">
    <property type="entry name" value="ISOCHORISMATASE-LIKE DOMAIN-CONTAINING PROTEIN"/>
    <property type="match status" value="1"/>
</dbReference>
<dbReference type="CDD" id="cd00431">
    <property type="entry name" value="cysteine_hydrolases"/>
    <property type="match status" value="1"/>
</dbReference>
<dbReference type="EMBL" id="AP024597">
    <property type="protein sequence ID" value="BCU68906.1"/>
    <property type="molecule type" value="Genomic_DNA"/>
</dbReference>
<proteinExistence type="predicted"/>